<evidence type="ECO:0000256" key="5">
    <source>
        <dbReference type="ARBA" id="ARBA00023315"/>
    </source>
</evidence>
<dbReference type="PANTHER" id="PTHR37323">
    <property type="entry name" value="GCN5-RELATED N-ACETYLTRANSFERASE"/>
    <property type="match status" value="1"/>
</dbReference>
<proteinExistence type="predicted"/>
<evidence type="ECO:0000256" key="3">
    <source>
        <dbReference type="ARBA" id="ARBA00022679"/>
    </source>
</evidence>
<organism evidence="6 7">
    <name type="scientific">Anabaena azotica FACHB-119</name>
    <dbReference type="NCBI Taxonomy" id="947527"/>
    <lineage>
        <taxon>Bacteria</taxon>
        <taxon>Bacillati</taxon>
        <taxon>Cyanobacteriota</taxon>
        <taxon>Cyanophyceae</taxon>
        <taxon>Nostocales</taxon>
        <taxon>Nostocaceae</taxon>
        <taxon>Anabaena</taxon>
        <taxon>Anabaena azotica</taxon>
    </lineage>
</organism>
<sequence>MEISYRHINSPLRPPTVKDFPTLETDKYILKLAETEEELVSIFHLRFEVFNLELSLGLSTSRLTQMDQDEFDTVCHHLMLISKLTGKTVGTYRMQTYKMASQGLGFDSADIFDLQTIPDSILQKSVEIGRACIAKEYRSLQALLMLWEGLTNYLIINCSKYFFGCASLSTQSPVEAACAYHYFKKNNFTHKKILVYPQSTYSLDIPEKSPDSCNVEIPNILQAYFSIGAKICSLPAIDRQFKTIDFLTIANVKEFSRWHYPTCFTQ</sequence>
<evidence type="ECO:0000313" key="6">
    <source>
        <dbReference type="EMBL" id="MBD2499632.1"/>
    </source>
</evidence>
<dbReference type="RefSeq" id="WP_190466842.1">
    <property type="nucleotide sequence ID" value="NZ_JACJSG010000003.1"/>
</dbReference>
<dbReference type="EMBL" id="JACJSG010000003">
    <property type="protein sequence ID" value="MBD2499632.1"/>
    <property type="molecule type" value="Genomic_DNA"/>
</dbReference>
<evidence type="ECO:0000256" key="2">
    <source>
        <dbReference type="ARBA" id="ARBA00022516"/>
    </source>
</evidence>
<dbReference type="Proteomes" id="UP000661112">
    <property type="component" value="Unassembled WGS sequence"/>
</dbReference>
<reference evidence="6 7" key="1">
    <citation type="journal article" date="2020" name="ISME J.">
        <title>Comparative genomics reveals insights into cyanobacterial evolution and habitat adaptation.</title>
        <authorList>
            <person name="Chen M.Y."/>
            <person name="Teng W.K."/>
            <person name="Zhao L."/>
            <person name="Hu C.X."/>
            <person name="Zhou Y.K."/>
            <person name="Han B.P."/>
            <person name="Song L.R."/>
            <person name="Shu W.S."/>
        </authorList>
    </citation>
    <scope>NUCLEOTIDE SEQUENCE [LARGE SCALE GENOMIC DNA]</scope>
    <source>
        <strain evidence="6 7">FACHB-119</strain>
    </source>
</reference>
<comment type="pathway">
    <text evidence="1">Lipid metabolism.</text>
</comment>
<dbReference type="SUPFAM" id="SSF55729">
    <property type="entry name" value="Acyl-CoA N-acyltransferases (Nat)"/>
    <property type="match status" value="1"/>
</dbReference>
<keyword evidence="3" id="KW-0808">Transferase</keyword>
<dbReference type="InterPro" id="IPR016181">
    <property type="entry name" value="Acyl_CoA_acyltransferase"/>
</dbReference>
<evidence type="ECO:0000313" key="7">
    <source>
        <dbReference type="Proteomes" id="UP000661112"/>
    </source>
</evidence>
<dbReference type="InterPro" id="IPR052351">
    <property type="entry name" value="Ornithine_N-alpha-AT"/>
</dbReference>
<evidence type="ECO:0000256" key="1">
    <source>
        <dbReference type="ARBA" id="ARBA00005189"/>
    </source>
</evidence>
<dbReference type="Pfam" id="PF13444">
    <property type="entry name" value="Acetyltransf_5"/>
    <property type="match status" value="1"/>
</dbReference>
<accession>A0ABR8CY71</accession>
<evidence type="ECO:0000256" key="4">
    <source>
        <dbReference type="ARBA" id="ARBA00023098"/>
    </source>
</evidence>
<keyword evidence="7" id="KW-1185">Reference proteome</keyword>
<keyword evidence="4" id="KW-0443">Lipid metabolism</keyword>
<gene>
    <name evidence="6" type="ORF">H6G83_03185</name>
</gene>
<keyword evidence="5" id="KW-0012">Acyltransferase</keyword>
<name>A0ABR8CY71_9NOST</name>
<dbReference type="Gene3D" id="3.40.630.30">
    <property type="match status" value="1"/>
</dbReference>
<keyword evidence="2" id="KW-0444">Lipid biosynthesis</keyword>
<protein>
    <submittedName>
        <fullName evidence="6">GNAT family N-acetyltransferase</fullName>
    </submittedName>
</protein>
<dbReference type="PANTHER" id="PTHR37323:SF1">
    <property type="entry name" value="L-ORNITHINE N(ALPHA)-ACYLTRANSFERASE"/>
    <property type="match status" value="1"/>
</dbReference>
<comment type="caution">
    <text evidence="6">The sequence shown here is derived from an EMBL/GenBank/DDBJ whole genome shotgun (WGS) entry which is preliminary data.</text>
</comment>